<sequence length="164" mass="18935">SLSHVDILLYQQVATMGFYLVPAPPHPTTRCDDRSATWQFRFPATECALLSHYAAHSTPARVLATLRNILADMRRTTNGGQVISDYMLKTFLWFRLEEDHESLIATLRDWDHDKLSTHVLVILDELVTGLKTQRHRSYWFPWFNVMLSAPGGGTLHYTEEDYCH</sequence>
<evidence type="ECO:0000259" key="1">
    <source>
        <dbReference type="Pfam" id="PF20266"/>
    </source>
</evidence>
<dbReference type="InterPro" id="IPR046906">
    <property type="entry name" value="Mab-21_HhH/H2TH-like"/>
</dbReference>
<evidence type="ECO:0000313" key="2">
    <source>
        <dbReference type="EMBL" id="JAT19418.1"/>
    </source>
</evidence>
<dbReference type="Gene3D" id="1.10.1410.40">
    <property type="match status" value="1"/>
</dbReference>
<dbReference type="PANTHER" id="PTHR10656">
    <property type="entry name" value="CELL FATE DETERMINING PROTEIN MAB21-RELATED"/>
    <property type="match status" value="1"/>
</dbReference>
<organism evidence="2">
    <name type="scientific">Graphocephala atropunctata</name>
    <dbReference type="NCBI Taxonomy" id="36148"/>
    <lineage>
        <taxon>Eukaryota</taxon>
        <taxon>Metazoa</taxon>
        <taxon>Ecdysozoa</taxon>
        <taxon>Arthropoda</taxon>
        <taxon>Hexapoda</taxon>
        <taxon>Insecta</taxon>
        <taxon>Pterygota</taxon>
        <taxon>Neoptera</taxon>
        <taxon>Paraneoptera</taxon>
        <taxon>Hemiptera</taxon>
        <taxon>Auchenorrhyncha</taxon>
        <taxon>Membracoidea</taxon>
        <taxon>Cicadellidae</taxon>
        <taxon>Cicadellinae</taxon>
        <taxon>Cicadellini</taxon>
        <taxon>Graphocephala</taxon>
    </lineage>
</organism>
<dbReference type="AlphaFoldDB" id="A0A1B6L6R6"/>
<gene>
    <name evidence="2" type="ORF">g.925</name>
</gene>
<feature type="domain" description="Mab-21-like HhH/H2TH-like" evidence="1">
    <location>
        <begin position="62"/>
        <end position="146"/>
    </location>
</feature>
<name>A0A1B6L6R6_9HEMI</name>
<dbReference type="Pfam" id="PF20266">
    <property type="entry name" value="Mab-21_C"/>
    <property type="match status" value="1"/>
</dbReference>
<dbReference type="EMBL" id="GEBQ01020559">
    <property type="protein sequence ID" value="JAT19418.1"/>
    <property type="molecule type" value="Transcribed_RNA"/>
</dbReference>
<protein>
    <recommendedName>
        <fullName evidence="1">Mab-21-like HhH/H2TH-like domain-containing protein</fullName>
    </recommendedName>
</protein>
<feature type="non-terminal residue" evidence="2">
    <location>
        <position position="1"/>
    </location>
</feature>
<accession>A0A1B6L6R6</accession>
<proteinExistence type="predicted"/>
<feature type="non-terminal residue" evidence="2">
    <location>
        <position position="164"/>
    </location>
</feature>
<reference evidence="2" key="1">
    <citation type="submission" date="2015-11" db="EMBL/GenBank/DDBJ databases">
        <title>De novo transcriptome assembly of four potential Pierce s Disease insect vectors from Arizona vineyards.</title>
        <authorList>
            <person name="Tassone E.E."/>
        </authorList>
    </citation>
    <scope>NUCLEOTIDE SEQUENCE</scope>
</reference>
<dbReference type="PANTHER" id="PTHR10656:SF70">
    <property type="entry name" value="PROTEIN MAB-21-RELATED"/>
    <property type="match status" value="1"/>
</dbReference>